<keyword evidence="5" id="KW-0653">Protein transport</keyword>
<dbReference type="PANTHER" id="PTHR12960:SF0">
    <property type="entry name" value="MRNA EXPORT FACTOR GLE1"/>
    <property type="match status" value="1"/>
</dbReference>
<gene>
    <name evidence="13" type="ORF">BUALT_Bualt17G0031200</name>
</gene>
<evidence type="ECO:0000256" key="7">
    <source>
        <dbReference type="ARBA" id="ARBA00023132"/>
    </source>
</evidence>
<feature type="compositionally biased region" description="Basic and acidic residues" evidence="12">
    <location>
        <begin position="535"/>
        <end position="614"/>
    </location>
</feature>
<accession>A0AAV6W6D9</accession>
<dbReference type="Proteomes" id="UP000826271">
    <property type="component" value="Unassembled WGS sequence"/>
</dbReference>
<evidence type="ECO:0000256" key="6">
    <source>
        <dbReference type="ARBA" id="ARBA00023010"/>
    </source>
</evidence>
<dbReference type="GO" id="GO:0005737">
    <property type="term" value="C:cytoplasm"/>
    <property type="evidence" value="ECO:0007669"/>
    <property type="project" value="TreeGrafter"/>
</dbReference>
<evidence type="ECO:0000256" key="2">
    <source>
        <dbReference type="ARBA" id="ARBA00011056"/>
    </source>
</evidence>
<feature type="coiled-coil region" evidence="11">
    <location>
        <begin position="455"/>
        <end position="482"/>
    </location>
</feature>
<keyword evidence="14" id="KW-1185">Reference proteome</keyword>
<evidence type="ECO:0000256" key="5">
    <source>
        <dbReference type="ARBA" id="ARBA00022927"/>
    </source>
</evidence>
<keyword evidence="8" id="KW-0539">Nucleus</keyword>
<dbReference type="GO" id="GO:0016973">
    <property type="term" value="P:poly(A)+ mRNA export from nucleus"/>
    <property type="evidence" value="ECO:0007669"/>
    <property type="project" value="InterPro"/>
</dbReference>
<comment type="subcellular location">
    <subcellularLocation>
        <location evidence="1">Nucleus</location>
        <location evidence="1">Nuclear pore complex</location>
    </subcellularLocation>
</comment>
<dbReference type="GO" id="GO:0031369">
    <property type="term" value="F:translation initiation factor binding"/>
    <property type="evidence" value="ECO:0007669"/>
    <property type="project" value="TreeGrafter"/>
</dbReference>
<keyword evidence="7" id="KW-0906">Nuclear pore complex</keyword>
<evidence type="ECO:0000256" key="11">
    <source>
        <dbReference type="SAM" id="Coils"/>
    </source>
</evidence>
<dbReference type="InterPro" id="IPR038506">
    <property type="entry name" value="GLE1-like_sf"/>
</dbReference>
<reference evidence="13" key="1">
    <citation type="submission" date="2019-10" db="EMBL/GenBank/DDBJ databases">
        <authorList>
            <person name="Zhang R."/>
            <person name="Pan Y."/>
            <person name="Wang J."/>
            <person name="Ma R."/>
            <person name="Yu S."/>
        </authorList>
    </citation>
    <scope>NUCLEOTIDE SEQUENCE</scope>
    <source>
        <strain evidence="13">LA-IB0</strain>
        <tissue evidence="13">Leaf</tissue>
    </source>
</reference>
<dbReference type="GO" id="GO:0005543">
    <property type="term" value="F:phospholipid binding"/>
    <property type="evidence" value="ECO:0007669"/>
    <property type="project" value="TreeGrafter"/>
</dbReference>
<keyword evidence="4" id="KW-0509">mRNA transport</keyword>
<evidence type="ECO:0000256" key="3">
    <source>
        <dbReference type="ARBA" id="ARBA00022448"/>
    </source>
</evidence>
<protein>
    <recommendedName>
        <fullName evidence="9">mRNA export factor GLE1</fullName>
    </recommendedName>
    <alternativeName>
        <fullName evidence="10">Nucleoporin GLE1</fullName>
    </alternativeName>
</protein>
<proteinExistence type="inferred from homology"/>
<comment type="caution">
    <text evidence="13">The sequence shown here is derived from an EMBL/GenBank/DDBJ whole genome shotgun (WGS) entry which is preliminary data.</text>
</comment>
<evidence type="ECO:0000256" key="12">
    <source>
        <dbReference type="SAM" id="MobiDB-lite"/>
    </source>
</evidence>
<evidence type="ECO:0000256" key="4">
    <source>
        <dbReference type="ARBA" id="ARBA00022816"/>
    </source>
</evidence>
<evidence type="ECO:0000256" key="1">
    <source>
        <dbReference type="ARBA" id="ARBA00004567"/>
    </source>
</evidence>
<evidence type="ECO:0000256" key="10">
    <source>
        <dbReference type="ARBA" id="ARBA00029983"/>
    </source>
</evidence>
<organism evidence="13 14">
    <name type="scientific">Buddleja alternifolia</name>
    <dbReference type="NCBI Taxonomy" id="168488"/>
    <lineage>
        <taxon>Eukaryota</taxon>
        <taxon>Viridiplantae</taxon>
        <taxon>Streptophyta</taxon>
        <taxon>Embryophyta</taxon>
        <taxon>Tracheophyta</taxon>
        <taxon>Spermatophyta</taxon>
        <taxon>Magnoliopsida</taxon>
        <taxon>eudicotyledons</taxon>
        <taxon>Gunneridae</taxon>
        <taxon>Pentapetalae</taxon>
        <taxon>asterids</taxon>
        <taxon>lamiids</taxon>
        <taxon>Lamiales</taxon>
        <taxon>Scrophulariaceae</taxon>
        <taxon>Buddlejeae</taxon>
        <taxon>Buddleja</taxon>
    </lineage>
</organism>
<keyword evidence="11" id="KW-0175">Coiled coil</keyword>
<name>A0AAV6W6D9_9LAMI</name>
<evidence type="ECO:0000256" key="8">
    <source>
        <dbReference type="ARBA" id="ARBA00023242"/>
    </source>
</evidence>
<dbReference type="AlphaFoldDB" id="A0AAV6W6D9"/>
<dbReference type="GO" id="GO:0015031">
    <property type="term" value="P:protein transport"/>
    <property type="evidence" value="ECO:0007669"/>
    <property type="project" value="UniProtKB-KW"/>
</dbReference>
<feature type="region of interest" description="Disordered" evidence="12">
    <location>
        <begin position="535"/>
        <end position="619"/>
    </location>
</feature>
<evidence type="ECO:0000313" key="13">
    <source>
        <dbReference type="EMBL" id="KAG8366006.1"/>
    </source>
</evidence>
<comment type="similarity">
    <text evidence="2">Belongs to the GLE1 family.</text>
</comment>
<evidence type="ECO:0000256" key="9">
    <source>
        <dbReference type="ARBA" id="ARBA00026227"/>
    </source>
</evidence>
<dbReference type="PANTHER" id="PTHR12960">
    <property type="entry name" value="GLE-1-RELATED"/>
    <property type="match status" value="1"/>
</dbReference>
<dbReference type="GO" id="GO:0044614">
    <property type="term" value="C:nuclear pore cytoplasmic filaments"/>
    <property type="evidence" value="ECO:0007669"/>
    <property type="project" value="TreeGrafter"/>
</dbReference>
<dbReference type="InterPro" id="IPR012476">
    <property type="entry name" value="GLE1"/>
</dbReference>
<dbReference type="Gene3D" id="1.25.40.510">
    <property type="entry name" value="GLE1-like"/>
    <property type="match status" value="1"/>
</dbReference>
<keyword evidence="3" id="KW-0813">Transport</keyword>
<evidence type="ECO:0000313" key="14">
    <source>
        <dbReference type="Proteomes" id="UP000826271"/>
    </source>
</evidence>
<feature type="coiled-coil region" evidence="11">
    <location>
        <begin position="227"/>
        <end position="275"/>
    </location>
</feature>
<dbReference type="EMBL" id="WHWC01000017">
    <property type="protein sequence ID" value="KAG8366006.1"/>
    <property type="molecule type" value="Genomic_DNA"/>
</dbReference>
<keyword evidence="6" id="KW-0811">Translocation</keyword>
<dbReference type="Gene3D" id="1.20.5.340">
    <property type="match status" value="1"/>
</dbReference>
<sequence length="924" mass="105080">MASTGDDENDAVLSDVEGDDPVPIDIKIPDNISVEKFREILAELDRERLAPEAAENAKSDLQISFNRLKVLCHEAIKKRDESSRQRDDALREKEEALRNLERVNGELSEEIKLKEEALRQKDEVLKQLEELGKTRESSRVEMETGSSMLVSGIEKISRKVSSYKDFGGNGLPKSNTYSGLPALAYGVIKRTNEITEELLRQIDLSLKSRNEARELVEQRNYEIAIEVSELEATISGLREEVAKKSEEIDSLKKSVDEKNGRMADLEKESLEKQEAMESELSKLRLLVSDYVSKMEIQRPFLVDQLNLISGMHEEMCKVTKTVDANKSSELSESLFLARETNTEGNSSSTSLRYSLTVTLYGRVVLMLLAVVICMKLRHNLLDLSHALCFNFSAVSITVCISDVRSELVHCFSFLIGSDASENDLPLGMQCHLMDKVGLAEGALHELTHEFQLNVSEEMRTKISALEAELVNENEKFASLITKAEKHKESQQERERKFDLQYQRTIAEALDNHLTDVQRDHEHIFQLEERRIRDDAVRGEAKRKEKALQEEKMRQERIKTEEEARLKAERAKAAAVEAEKKAAEEAASKRAAETSKDTAHAAQKSKETPDVKKEVQSSARNVIRTSENALELEKRRKQIYEELSAENMALKASVNQDYHRHGHGQIIGRLIKTISATVENVSTRSEELLKLINSPGCPKSICIQLFSEKIVSYCTNQRSSNAIFATTRLIVLVTSKIPQAMEILIAELNRVCIYTVPKHISYSEDAFRTKDAYFKAVGYEEENGKIESIDTYVERLSCYMKLYGALVQTEVGGFQNLHGLREGWAWLARFLNALPANLYTAVALHSFLEMAGFALYRRYRNQFEKLLRIIVRDFVSALKEGGSESWSTKMNKVKMSILNYIESNQYKKEPESWQLRGHLESNDFY</sequence>
<dbReference type="Pfam" id="PF07817">
    <property type="entry name" value="GLE1"/>
    <property type="match status" value="1"/>
</dbReference>
<feature type="region of interest" description="Disordered" evidence="12">
    <location>
        <begin position="1"/>
        <end position="20"/>
    </location>
</feature>
<dbReference type="GO" id="GO:0000822">
    <property type="term" value="F:inositol hexakisphosphate binding"/>
    <property type="evidence" value="ECO:0007669"/>
    <property type="project" value="TreeGrafter"/>
</dbReference>
<feature type="coiled-coil region" evidence="11">
    <location>
        <begin position="79"/>
        <end position="134"/>
    </location>
</feature>